<name>A0ABT8T5V5_9BACT</name>
<protein>
    <submittedName>
        <fullName evidence="1">Uncharacterized protein</fullName>
    </submittedName>
</protein>
<reference evidence="1 2" key="1">
    <citation type="submission" date="2023-06" db="EMBL/GenBank/DDBJ databases">
        <title>Campylobacter magnum sp. nov., isolated from cecal contents of domestic pigs (Sus scrofa domesticus).</title>
        <authorList>
            <person name="Papic B."/>
            <person name="Gruntar I."/>
        </authorList>
    </citation>
    <scope>NUCLEOTIDE SEQUENCE [LARGE SCALE GENOMIC DNA]</scope>
    <source>
        <strain evidence="2">34484-21</strain>
    </source>
</reference>
<dbReference type="Proteomes" id="UP001171111">
    <property type="component" value="Unassembled WGS sequence"/>
</dbReference>
<proteinExistence type="predicted"/>
<keyword evidence="2" id="KW-1185">Reference proteome</keyword>
<dbReference type="RefSeq" id="WP_302243607.1">
    <property type="nucleotide sequence ID" value="NZ_JAULJQ010000002.1"/>
</dbReference>
<accession>A0ABT8T5V5</accession>
<evidence type="ECO:0000313" key="2">
    <source>
        <dbReference type="Proteomes" id="UP001171111"/>
    </source>
</evidence>
<organism evidence="1 2">
    <name type="scientific">Campylobacter magnus</name>
    <dbReference type="NCBI Taxonomy" id="3026462"/>
    <lineage>
        <taxon>Bacteria</taxon>
        <taxon>Pseudomonadati</taxon>
        <taxon>Campylobacterota</taxon>
        <taxon>Epsilonproteobacteria</taxon>
        <taxon>Campylobacterales</taxon>
        <taxon>Campylobacteraceae</taxon>
        <taxon>Campylobacter</taxon>
    </lineage>
</organism>
<comment type="caution">
    <text evidence="1">The sequence shown here is derived from an EMBL/GenBank/DDBJ whole genome shotgun (WGS) entry which is preliminary data.</text>
</comment>
<gene>
    <name evidence="1" type="ORF">Q2362_01930</name>
</gene>
<evidence type="ECO:0000313" key="1">
    <source>
        <dbReference type="EMBL" id="MDO2408858.1"/>
    </source>
</evidence>
<sequence length="278" mass="31902">MNEIAPSALLPRNDGILEDIALHYDYSEIANDTVLEFAKSYFKDRIAKDQMFDFLYSTQFRYALLTKEQNKNDLVFDYGEIDKNIKDLHISLATKYEHLRVLSRGLAMERLANALVDIYPNSLSIKEAFGLIDKGSLSEHIFDINSALNGGVNFHTKAQKVLKYEVGKTRVIASYKGFIKYLARDKNHILDFVTPENKNANFGELDYEFLLLLDGKNTKSDIVKKLIEKCQKQGITINENKDGKIISYKTVAEQQAYLNKAVDIFAKGLEDYFMFEEF</sequence>
<dbReference type="EMBL" id="JAULJQ010000002">
    <property type="protein sequence ID" value="MDO2408858.1"/>
    <property type="molecule type" value="Genomic_DNA"/>
</dbReference>